<feature type="chain" id="PRO_5041976250" description="Tyrosinase copper-binding domain-containing protein" evidence="3">
    <location>
        <begin position="20"/>
        <end position="407"/>
    </location>
</feature>
<keyword evidence="7" id="KW-1185">Reference proteome</keyword>
<dbReference type="EMBL" id="JAUEDM010000006">
    <property type="protein sequence ID" value="KAK3314850.1"/>
    <property type="molecule type" value="Genomic_DNA"/>
</dbReference>
<dbReference type="Pfam" id="PF00264">
    <property type="entry name" value="Tyrosinase"/>
    <property type="match status" value="1"/>
</dbReference>
<evidence type="ECO:0000259" key="5">
    <source>
        <dbReference type="PROSITE" id="PS00498"/>
    </source>
</evidence>
<dbReference type="PROSITE" id="PS00497">
    <property type="entry name" value="TYROSINASE_1"/>
    <property type="match status" value="1"/>
</dbReference>
<dbReference type="InterPro" id="IPR008922">
    <property type="entry name" value="Di-copper_centre_dom_sf"/>
</dbReference>
<reference evidence="6" key="1">
    <citation type="journal article" date="2023" name="Mol. Phylogenet. Evol.">
        <title>Genome-scale phylogeny and comparative genomics of the fungal order Sordariales.</title>
        <authorList>
            <person name="Hensen N."/>
            <person name="Bonometti L."/>
            <person name="Westerberg I."/>
            <person name="Brannstrom I.O."/>
            <person name="Guillou S."/>
            <person name="Cros-Aarteil S."/>
            <person name="Calhoun S."/>
            <person name="Haridas S."/>
            <person name="Kuo A."/>
            <person name="Mondo S."/>
            <person name="Pangilinan J."/>
            <person name="Riley R."/>
            <person name="LaButti K."/>
            <person name="Andreopoulos B."/>
            <person name="Lipzen A."/>
            <person name="Chen C."/>
            <person name="Yan M."/>
            <person name="Daum C."/>
            <person name="Ng V."/>
            <person name="Clum A."/>
            <person name="Steindorff A."/>
            <person name="Ohm R.A."/>
            <person name="Martin F."/>
            <person name="Silar P."/>
            <person name="Natvig D.O."/>
            <person name="Lalanne C."/>
            <person name="Gautier V."/>
            <person name="Ament-Velasquez S.L."/>
            <person name="Kruys A."/>
            <person name="Hutchinson M.I."/>
            <person name="Powell A.J."/>
            <person name="Barry K."/>
            <person name="Miller A.N."/>
            <person name="Grigoriev I.V."/>
            <person name="Debuchy R."/>
            <person name="Gladieux P."/>
            <person name="Hiltunen Thoren M."/>
            <person name="Johannesson H."/>
        </authorList>
    </citation>
    <scope>NUCLEOTIDE SEQUENCE</scope>
    <source>
        <strain evidence="6">CBS 118394</strain>
    </source>
</reference>
<reference evidence="6" key="2">
    <citation type="submission" date="2023-06" db="EMBL/GenBank/DDBJ databases">
        <authorList>
            <consortium name="Lawrence Berkeley National Laboratory"/>
            <person name="Haridas S."/>
            <person name="Hensen N."/>
            <person name="Bonometti L."/>
            <person name="Westerberg I."/>
            <person name="Brannstrom I.O."/>
            <person name="Guillou S."/>
            <person name="Cros-Aarteil S."/>
            <person name="Calhoun S."/>
            <person name="Kuo A."/>
            <person name="Mondo S."/>
            <person name="Pangilinan J."/>
            <person name="Riley R."/>
            <person name="Labutti K."/>
            <person name="Andreopoulos B."/>
            <person name="Lipzen A."/>
            <person name="Chen C."/>
            <person name="Yanf M."/>
            <person name="Daum C."/>
            <person name="Ng V."/>
            <person name="Clum A."/>
            <person name="Steindorff A."/>
            <person name="Ohm R."/>
            <person name="Martin F."/>
            <person name="Silar P."/>
            <person name="Natvig D."/>
            <person name="Lalanne C."/>
            <person name="Gautier V."/>
            <person name="Ament-Velasquez S.L."/>
            <person name="Kruys A."/>
            <person name="Hutchinson M.I."/>
            <person name="Powell A.J."/>
            <person name="Barry K."/>
            <person name="Miller A.N."/>
            <person name="Grigoriev I.V."/>
            <person name="Debuchy R."/>
            <person name="Gladieux P."/>
            <person name="Thoren M.H."/>
            <person name="Johannesson H."/>
        </authorList>
    </citation>
    <scope>NUCLEOTIDE SEQUENCE</scope>
    <source>
        <strain evidence="6">CBS 118394</strain>
    </source>
</reference>
<name>A0AAE0HXU4_9PEZI</name>
<dbReference type="SUPFAM" id="SSF48056">
    <property type="entry name" value="Di-copper centre-containing domain"/>
    <property type="match status" value="1"/>
</dbReference>
<dbReference type="InterPro" id="IPR050316">
    <property type="entry name" value="Tyrosinase/Hemocyanin"/>
</dbReference>
<accession>A0AAE0HXU4</accession>
<feature type="domain" description="Tyrosinase copper-binding" evidence="5">
    <location>
        <begin position="323"/>
        <end position="334"/>
    </location>
</feature>
<dbReference type="Gene3D" id="1.10.1280.10">
    <property type="entry name" value="Di-copper center containing domain from catechol oxidase"/>
    <property type="match status" value="1"/>
</dbReference>
<dbReference type="PANTHER" id="PTHR11474">
    <property type="entry name" value="TYROSINASE FAMILY MEMBER"/>
    <property type="match status" value="1"/>
</dbReference>
<dbReference type="PRINTS" id="PR00092">
    <property type="entry name" value="TYROSINASE"/>
</dbReference>
<dbReference type="Proteomes" id="UP001283341">
    <property type="component" value="Unassembled WGS sequence"/>
</dbReference>
<feature type="domain" description="Tyrosinase copper-binding" evidence="4">
    <location>
        <begin position="124"/>
        <end position="141"/>
    </location>
</feature>
<evidence type="ECO:0000313" key="6">
    <source>
        <dbReference type="EMBL" id="KAK3314850.1"/>
    </source>
</evidence>
<gene>
    <name evidence="6" type="ORF">B0H66DRAFT_563793</name>
</gene>
<organism evidence="6 7">
    <name type="scientific">Apodospora peruviana</name>
    <dbReference type="NCBI Taxonomy" id="516989"/>
    <lineage>
        <taxon>Eukaryota</taxon>
        <taxon>Fungi</taxon>
        <taxon>Dikarya</taxon>
        <taxon>Ascomycota</taxon>
        <taxon>Pezizomycotina</taxon>
        <taxon>Sordariomycetes</taxon>
        <taxon>Sordariomycetidae</taxon>
        <taxon>Sordariales</taxon>
        <taxon>Lasiosphaeriaceae</taxon>
        <taxon>Apodospora</taxon>
    </lineage>
</organism>
<evidence type="ECO:0000259" key="4">
    <source>
        <dbReference type="PROSITE" id="PS00497"/>
    </source>
</evidence>
<dbReference type="GO" id="GO:0016491">
    <property type="term" value="F:oxidoreductase activity"/>
    <property type="evidence" value="ECO:0007669"/>
    <property type="project" value="UniProtKB-KW"/>
</dbReference>
<comment type="caution">
    <text evidence="6">The sequence shown here is derived from an EMBL/GenBank/DDBJ whole genome shotgun (WGS) entry which is preliminary data.</text>
</comment>
<sequence length="407" mass="43434">MHFLPFSSFGAAVVVTVVAANTASGYTTASTAQTDQLAAVALGKLSVYAVANASPGPRPKCTLANAAKRREWGSLSTNQRKDYTRAVKCLMNKPSRFDPVEVPGAKSRFDDFVAVHINQTLGIHGTANFLSWHRYFTWAYEQALRTECGYQGYQPYWNWGRWAQNPLDSPLFDGSASSMGGNGAFAPHNCTNALPTGLNCIPPGNGGGCVASGPFADMSVNLGPISLTLVGIPGLEPIDFATAPGGLLAYNPRCLRRDISSWVSQRWSTDRNSTDLITQSNDIVTFQTTMQGDFAAGDYGVHAAGHFTIGGDPGGDLFTSPGDPVFYLHHAQIDRTWWIWQNQKPAERTNAIGGPVSLFDPPPVANGTLQDLVDLGPLTTPAAGAVPIAKLMSTVGLAGSPMCYIYV</sequence>
<protein>
    <recommendedName>
        <fullName evidence="4 5">Tyrosinase copper-binding domain-containing protein</fullName>
    </recommendedName>
</protein>
<evidence type="ECO:0000256" key="2">
    <source>
        <dbReference type="ARBA" id="ARBA00023002"/>
    </source>
</evidence>
<proteinExistence type="predicted"/>
<evidence type="ECO:0000256" key="1">
    <source>
        <dbReference type="ARBA" id="ARBA00022723"/>
    </source>
</evidence>
<dbReference type="AlphaFoldDB" id="A0AAE0HXU4"/>
<dbReference type="GO" id="GO:0046872">
    <property type="term" value="F:metal ion binding"/>
    <property type="evidence" value="ECO:0007669"/>
    <property type="project" value="UniProtKB-KW"/>
</dbReference>
<feature type="signal peptide" evidence="3">
    <location>
        <begin position="1"/>
        <end position="19"/>
    </location>
</feature>
<evidence type="ECO:0000313" key="7">
    <source>
        <dbReference type="Proteomes" id="UP001283341"/>
    </source>
</evidence>
<evidence type="ECO:0000256" key="3">
    <source>
        <dbReference type="SAM" id="SignalP"/>
    </source>
</evidence>
<dbReference type="PROSITE" id="PS00498">
    <property type="entry name" value="TYROSINASE_2"/>
    <property type="match status" value="1"/>
</dbReference>
<dbReference type="PANTHER" id="PTHR11474:SF125">
    <property type="entry name" value="N-ACETYL-6-HYDROXYTRYPTOPHAN OXIDASE IVOB-RELATED"/>
    <property type="match status" value="1"/>
</dbReference>
<keyword evidence="2" id="KW-0560">Oxidoreductase</keyword>
<dbReference type="InterPro" id="IPR002227">
    <property type="entry name" value="Tyrosinase_Cu-bd"/>
</dbReference>
<keyword evidence="3" id="KW-0732">Signal</keyword>
<keyword evidence="1" id="KW-0479">Metal-binding</keyword>